<keyword evidence="2" id="KW-0378">Hydrolase</keyword>
<dbReference type="EC" id="3.2.2.n1" evidence="2"/>
<comment type="catalytic activity">
    <reaction evidence="2">
        <text>9-ribosyl-trans-zeatin 5'-phosphate + H2O = trans-zeatin + D-ribose 5-phosphate</text>
        <dbReference type="Rhea" id="RHEA:48564"/>
        <dbReference type="ChEBI" id="CHEBI:15377"/>
        <dbReference type="ChEBI" id="CHEBI:16522"/>
        <dbReference type="ChEBI" id="CHEBI:78346"/>
        <dbReference type="ChEBI" id="CHEBI:87947"/>
        <dbReference type="EC" id="3.2.2.n1"/>
    </reaction>
</comment>
<dbReference type="GO" id="GO:0009691">
    <property type="term" value="P:cytokinin biosynthetic process"/>
    <property type="evidence" value="ECO:0007669"/>
    <property type="project" value="UniProtKB-UniRule"/>
</dbReference>
<dbReference type="RefSeq" id="WP_045549930.1">
    <property type="nucleotide sequence ID" value="NZ_JZDQ02000010.1"/>
</dbReference>
<organism evidence="3 4">
    <name type="scientific">Nocardioides luteus</name>
    <dbReference type="NCBI Taxonomy" id="1844"/>
    <lineage>
        <taxon>Bacteria</taxon>
        <taxon>Bacillati</taxon>
        <taxon>Actinomycetota</taxon>
        <taxon>Actinomycetes</taxon>
        <taxon>Propionibacteriales</taxon>
        <taxon>Nocardioidaceae</taxon>
        <taxon>Nocardioides</taxon>
    </lineage>
</organism>
<keyword evidence="2" id="KW-0203">Cytokinin biosynthesis</keyword>
<comment type="caution">
    <text evidence="3">The sequence shown here is derived from an EMBL/GenBank/DDBJ whole genome shotgun (WGS) entry which is preliminary data.</text>
</comment>
<keyword evidence="4" id="KW-1185">Reference proteome</keyword>
<dbReference type="InterPro" id="IPR005269">
    <property type="entry name" value="LOG"/>
</dbReference>
<dbReference type="InterPro" id="IPR031100">
    <property type="entry name" value="LOG_fam"/>
</dbReference>
<dbReference type="NCBIfam" id="TIGR00730">
    <property type="entry name" value="Rossman fold protein, TIGR00730 family"/>
    <property type="match status" value="1"/>
</dbReference>
<dbReference type="AlphaFoldDB" id="A0A1J4N889"/>
<dbReference type="GO" id="GO:0102682">
    <property type="term" value="F:cytokinin riboside 5'-monophosphate phosphoribohydrolase activity"/>
    <property type="evidence" value="ECO:0007669"/>
    <property type="project" value="RHEA"/>
</dbReference>
<reference evidence="3" key="1">
    <citation type="submission" date="2016-10" db="EMBL/GenBank/DDBJ databases">
        <title>Draft Genome Sequence of Nocardioides luteus Strain BAFB, an Alkane-Degrading Bacterium Isolated from JP-7 Polluted Soil.</title>
        <authorList>
            <person name="Brown L."/>
            <person name="Ruiz O.N."/>
            <person name="Gunasekera T."/>
        </authorList>
    </citation>
    <scope>NUCLEOTIDE SEQUENCE [LARGE SCALE GENOMIC DNA]</scope>
    <source>
        <strain evidence="3">BAFB</strain>
    </source>
</reference>
<dbReference type="OrthoDB" id="9801098at2"/>
<evidence type="ECO:0000313" key="4">
    <source>
        <dbReference type="Proteomes" id="UP000033772"/>
    </source>
</evidence>
<dbReference type="Proteomes" id="UP000033772">
    <property type="component" value="Unassembled WGS sequence"/>
</dbReference>
<comment type="catalytic activity">
    <reaction evidence="2">
        <text>N(6)-(dimethylallyl)adenosine 5'-phosphate + H2O = N(6)-dimethylallyladenine + D-ribose 5-phosphate</text>
        <dbReference type="Rhea" id="RHEA:48560"/>
        <dbReference type="ChEBI" id="CHEBI:15377"/>
        <dbReference type="ChEBI" id="CHEBI:17660"/>
        <dbReference type="ChEBI" id="CHEBI:57526"/>
        <dbReference type="ChEBI" id="CHEBI:78346"/>
        <dbReference type="EC" id="3.2.2.n1"/>
    </reaction>
</comment>
<dbReference type="SUPFAM" id="SSF102405">
    <property type="entry name" value="MCP/YpsA-like"/>
    <property type="match status" value="1"/>
</dbReference>
<name>A0A1J4N889_9ACTN</name>
<evidence type="ECO:0000256" key="2">
    <source>
        <dbReference type="RuleBase" id="RU363015"/>
    </source>
</evidence>
<dbReference type="PANTHER" id="PTHR31223">
    <property type="entry name" value="LOG FAMILY PROTEIN YJL055W"/>
    <property type="match status" value="1"/>
</dbReference>
<dbReference type="STRING" id="1844.UG56_008895"/>
<sequence>MIKHLAVFLGSRDGNDPALGESAYEVGAGLAERGIELVYGAGGGGLMGQISQGAIDANGRVFGVIPRFMVEREWGRVEGAPGMQTVVVDTMHERKAMMAERAEAFLALPGGIGTLEELFEVWTWQTLSLHGKPVGLLNINGFWDPLVEMMERIAEAGFLHGSPAETLVVGDDLDDVLARLDAAR</sequence>
<dbReference type="EMBL" id="JZDQ02000010">
    <property type="protein sequence ID" value="OIJ27167.1"/>
    <property type="molecule type" value="Genomic_DNA"/>
</dbReference>
<dbReference type="GO" id="GO:0005829">
    <property type="term" value="C:cytosol"/>
    <property type="evidence" value="ECO:0007669"/>
    <property type="project" value="TreeGrafter"/>
</dbReference>
<dbReference type="Gene3D" id="3.40.50.450">
    <property type="match status" value="1"/>
</dbReference>
<evidence type="ECO:0000256" key="1">
    <source>
        <dbReference type="ARBA" id="ARBA00006763"/>
    </source>
</evidence>
<protein>
    <recommendedName>
        <fullName evidence="2">Cytokinin riboside 5'-monophosphate phosphoribohydrolase</fullName>
        <ecNumber evidence="2">3.2.2.n1</ecNumber>
    </recommendedName>
</protein>
<gene>
    <name evidence="3" type="ORF">UG56_008895</name>
</gene>
<dbReference type="PANTHER" id="PTHR31223:SF70">
    <property type="entry name" value="LOG FAMILY PROTEIN YJL055W"/>
    <property type="match status" value="1"/>
</dbReference>
<comment type="similarity">
    <text evidence="1 2">Belongs to the LOG family.</text>
</comment>
<evidence type="ECO:0000313" key="3">
    <source>
        <dbReference type="EMBL" id="OIJ27167.1"/>
    </source>
</evidence>
<accession>A0A1J4N889</accession>
<dbReference type="Pfam" id="PF03641">
    <property type="entry name" value="Lysine_decarbox"/>
    <property type="match status" value="1"/>
</dbReference>
<proteinExistence type="inferred from homology"/>